<gene>
    <name evidence="4" type="ORF">SAMN05192554_11912</name>
</gene>
<dbReference type="STRING" id="996166.SAMN05192554_11912"/>
<accession>A0A1G9ZCF2</accession>
<comment type="similarity">
    <text evidence="1">Belongs to the universal stress protein A family.</text>
</comment>
<dbReference type="CDD" id="cd00293">
    <property type="entry name" value="USP-like"/>
    <property type="match status" value="1"/>
</dbReference>
<evidence type="ECO:0000313" key="4">
    <source>
        <dbReference type="EMBL" id="SDN18163.1"/>
    </source>
</evidence>
<dbReference type="PANTHER" id="PTHR46268">
    <property type="entry name" value="STRESS RESPONSE PROTEIN NHAX"/>
    <property type="match status" value="1"/>
</dbReference>
<dbReference type="EMBL" id="FNIA01000019">
    <property type="protein sequence ID" value="SDN18163.1"/>
    <property type="molecule type" value="Genomic_DNA"/>
</dbReference>
<evidence type="ECO:0000256" key="2">
    <source>
        <dbReference type="SAM" id="MobiDB-lite"/>
    </source>
</evidence>
<dbReference type="SUPFAM" id="SSF52402">
    <property type="entry name" value="Adenine nucleotide alpha hydrolases-like"/>
    <property type="match status" value="1"/>
</dbReference>
<feature type="domain" description="UspA" evidence="3">
    <location>
        <begin position="1"/>
        <end position="141"/>
    </location>
</feature>
<reference evidence="4 5" key="1">
    <citation type="submission" date="2016-10" db="EMBL/GenBank/DDBJ databases">
        <authorList>
            <person name="de Groot N.N."/>
        </authorList>
    </citation>
    <scope>NUCLEOTIDE SEQUENCE [LARGE SCALE GENOMIC DNA]</scope>
    <source>
        <strain evidence="5">EB21,IBRC-M 10013,KCTC 4048</strain>
    </source>
</reference>
<keyword evidence="5" id="KW-1185">Reference proteome</keyword>
<name>A0A1G9ZCF2_9EURY</name>
<dbReference type="Gene3D" id="3.40.50.620">
    <property type="entry name" value="HUPs"/>
    <property type="match status" value="1"/>
</dbReference>
<dbReference type="InterPro" id="IPR006016">
    <property type="entry name" value="UspA"/>
</dbReference>
<evidence type="ECO:0000313" key="5">
    <source>
        <dbReference type="Proteomes" id="UP000199370"/>
    </source>
</evidence>
<dbReference type="InterPro" id="IPR006015">
    <property type="entry name" value="Universal_stress_UspA"/>
</dbReference>
<dbReference type="PRINTS" id="PR01438">
    <property type="entry name" value="UNVRSLSTRESS"/>
</dbReference>
<sequence length="143" mass="15265">MYSNILVPTDGSEHAERGVEHGTDLAAEHDATLHVLFVVDEKVYGSTPALSSYEAALEQLAEDAEDLIGDIVEEAIEHDIETTAAVRRGVPHEEILAYTAENEVDAIVMGKRGAAGEPDEGAHHLGSVTDRVLRGTDVPVTPV</sequence>
<proteinExistence type="inferred from homology"/>
<feature type="region of interest" description="Disordered" evidence="2">
    <location>
        <begin position="114"/>
        <end position="143"/>
    </location>
</feature>
<evidence type="ECO:0000259" key="3">
    <source>
        <dbReference type="Pfam" id="PF00582"/>
    </source>
</evidence>
<protein>
    <submittedName>
        <fullName evidence="4">Nucleotide-binding universal stress protein, UspA family</fullName>
    </submittedName>
</protein>
<dbReference type="Proteomes" id="UP000199370">
    <property type="component" value="Unassembled WGS sequence"/>
</dbReference>
<dbReference type="Pfam" id="PF00582">
    <property type="entry name" value="Usp"/>
    <property type="match status" value="1"/>
</dbReference>
<dbReference type="AlphaFoldDB" id="A0A1G9ZCF2"/>
<dbReference type="InterPro" id="IPR014729">
    <property type="entry name" value="Rossmann-like_a/b/a_fold"/>
</dbReference>
<dbReference type="PANTHER" id="PTHR46268:SF6">
    <property type="entry name" value="UNIVERSAL STRESS PROTEIN UP12"/>
    <property type="match status" value="1"/>
</dbReference>
<dbReference type="RefSeq" id="WP_245707775.1">
    <property type="nucleotide sequence ID" value="NZ_FNIA01000019.1"/>
</dbReference>
<evidence type="ECO:0000256" key="1">
    <source>
        <dbReference type="ARBA" id="ARBA00008791"/>
    </source>
</evidence>
<organism evidence="4 5">
    <name type="scientific">Haloarchaeobius iranensis</name>
    <dbReference type="NCBI Taxonomy" id="996166"/>
    <lineage>
        <taxon>Archaea</taxon>
        <taxon>Methanobacteriati</taxon>
        <taxon>Methanobacteriota</taxon>
        <taxon>Stenosarchaea group</taxon>
        <taxon>Halobacteria</taxon>
        <taxon>Halobacteriales</taxon>
        <taxon>Halorubellaceae</taxon>
        <taxon>Haloarchaeobius</taxon>
    </lineage>
</organism>